<evidence type="ECO:0000313" key="4">
    <source>
        <dbReference type="EMBL" id="SCP98427.1"/>
    </source>
</evidence>
<dbReference type="Proteomes" id="UP000199315">
    <property type="component" value="Unassembled WGS sequence"/>
</dbReference>
<dbReference type="GO" id="GO:0004022">
    <property type="term" value="F:alcohol dehydrogenase (NAD+) activity"/>
    <property type="evidence" value="ECO:0007669"/>
    <property type="project" value="UniProtKB-ARBA"/>
</dbReference>
<dbReference type="PANTHER" id="PTHR11496">
    <property type="entry name" value="ALCOHOL DEHYDROGENASE"/>
    <property type="match status" value="1"/>
</dbReference>
<dbReference type="STRING" id="1619234.SAMN05421730_102038"/>
<evidence type="ECO:0000259" key="2">
    <source>
        <dbReference type="Pfam" id="PF00465"/>
    </source>
</evidence>
<evidence type="ECO:0000259" key="3">
    <source>
        <dbReference type="Pfam" id="PF25137"/>
    </source>
</evidence>
<evidence type="ECO:0000256" key="1">
    <source>
        <dbReference type="ARBA" id="ARBA00023002"/>
    </source>
</evidence>
<evidence type="ECO:0000313" key="5">
    <source>
        <dbReference type="Proteomes" id="UP000199315"/>
    </source>
</evidence>
<reference evidence="4 5" key="1">
    <citation type="submission" date="2016-09" db="EMBL/GenBank/DDBJ databases">
        <authorList>
            <person name="Capua I."/>
            <person name="De Benedictis P."/>
            <person name="Joannis T."/>
            <person name="Lombin L.H."/>
            <person name="Cattoli G."/>
        </authorList>
    </citation>
    <scope>NUCLEOTIDE SEQUENCE [LARGE SCALE GENOMIC DNA]</scope>
    <source>
        <strain evidence="4 5">GluBS11</strain>
    </source>
</reference>
<dbReference type="Pfam" id="PF25137">
    <property type="entry name" value="ADH_Fe_C"/>
    <property type="match status" value="1"/>
</dbReference>
<dbReference type="Pfam" id="PF00465">
    <property type="entry name" value="Fe-ADH"/>
    <property type="match status" value="1"/>
</dbReference>
<dbReference type="FunFam" id="3.40.50.1970:FF:000003">
    <property type="entry name" value="Alcohol dehydrogenase, iron-containing"/>
    <property type="match status" value="1"/>
</dbReference>
<keyword evidence="1" id="KW-0560">Oxidoreductase</keyword>
<dbReference type="GO" id="GO:0046872">
    <property type="term" value="F:metal ion binding"/>
    <property type="evidence" value="ECO:0007669"/>
    <property type="project" value="InterPro"/>
</dbReference>
<dbReference type="AlphaFoldDB" id="A0A1D3TW47"/>
<feature type="domain" description="Alcohol dehydrogenase iron-type/glycerol dehydrogenase GldA" evidence="2">
    <location>
        <begin position="9"/>
        <end position="165"/>
    </location>
</feature>
<dbReference type="InterPro" id="IPR039697">
    <property type="entry name" value="Alcohol_dehydrogenase_Fe"/>
</dbReference>
<dbReference type="InterPro" id="IPR035873">
    <property type="entry name" value="PhpC"/>
</dbReference>
<organism evidence="4 5">
    <name type="scientific">Anaerobium acetethylicum</name>
    <dbReference type="NCBI Taxonomy" id="1619234"/>
    <lineage>
        <taxon>Bacteria</taxon>
        <taxon>Bacillati</taxon>
        <taxon>Bacillota</taxon>
        <taxon>Clostridia</taxon>
        <taxon>Lachnospirales</taxon>
        <taxon>Lachnospiraceae</taxon>
        <taxon>Anaerobium</taxon>
    </lineage>
</organism>
<dbReference type="Gene3D" id="3.40.50.1970">
    <property type="match status" value="1"/>
</dbReference>
<dbReference type="PANTHER" id="PTHR11496:SF103">
    <property type="entry name" value="DEHYDROGENASE, PUTATIVE-RELATED"/>
    <property type="match status" value="1"/>
</dbReference>
<dbReference type="SUPFAM" id="SSF56796">
    <property type="entry name" value="Dehydroquinate synthase-like"/>
    <property type="match status" value="1"/>
</dbReference>
<dbReference type="GO" id="GO:0017000">
    <property type="term" value="P:antibiotic biosynthetic process"/>
    <property type="evidence" value="ECO:0007669"/>
    <property type="project" value="InterPro"/>
</dbReference>
<name>A0A1D3TW47_9FIRM</name>
<dbReference type="EMBL" id="FMKA01000020">
    <property type="protein sequence ID" value="SCP98427.1"/>
    <property type="molecule type" value="Genomic_DNA"/>
</dbReference>
<protein>
    <submittedName>
        <fullName evidence="4">Alcohol dehydrogenase, class IV</fullName>
    </submittedName>
</protein>
<proteinExistence type="predicted"/>
<dbReference type="Gene3D" id="1.20.1090.10">
    <property type="entry name" value="Dehydroquinate synthase-like - alpha domain"/>
    <property type="match status" value="1"/>
</dbReference>
<dbReference type="InterPro" id="IPR001670">
    <property type="entry name" value="ADH_Fe/GldA"/>
</dbReference>
<dbReference type="InterPro" id="IPR056798">
    <property type="entry name" value="ADH_Fe_C"/>
</dbReference>
<gene>
    <name evidence="4" type="ORF">SAMN05421730_102038</name>
</gene>
<dbReference type="CDD" id="cd08182">
    <property type="entry name" value="HEPD"/>
    <property type="match status" value="1"/>
</dbReference>
<feature type="domain" description="Fe-containing alcohol dehydrogenase-like C-terminal" evidence="3">
    <location>
        <begin position="179"/>
        <end position="368"/>
    </location>
</feature>
<keyword evidence="5" id="KW-1185">Reference proteome</keyword>
<sequence length="376" mass="42268">MVTMKKQIIIKDKNYFESIDEILKENNTKRILLVCGNSLEKLKINDYFENLDIPVVRFSDFTPNPSYNSVVEAIHLYNIAKCDFIIAVGGGSAIDIAKCVKLYAEMPASENYLSEIIVPNNIKLLAMPTTAGTGSESTKNAVIYYNGKKQSVAYESCIPDYVILDSTVLQSLPLYQKKATLLDAFCQAIESIWSTDSNDESDEYAGEAIRIIMKHKDNYFNNTESGNEAMLMGANLAGRALNIARTTAPHAMSYKISTRYAIPHGHAVALCLPKIWRYMIYNLHKCIDPRGSGHLESVFIKIAEYMGCQSAEDAVDVFEELMTELDMKAPTIKAESDIEILVKSVDMKRLNNTPVSMDEKNIRNFYTQIFKKSIYS</sequence>
<accession>A0A1D3TW47</accession>